<name>A0AAD7FG37_9AGAR</name>
<evidence type="ECO:0000313" key="2">
    <source>
        <dbReference type="EMBL" id="KAJ7616587.1"/>
    </source>
</evidence>
<proteinExistence type="predicted"/>
<organism evidence="2 3">
    <name type="scientific">Roridomyces roridus</name>
    <dbReference type="NCBI Taxonomy" id="1738132"/>
    <lineage>
        <taxon>Eukaryota</taxon>
        <taxon>Fungi</taxon>
        <taxon>Dikarya</taxon>
        <taxon>Basidiomycota</taxon>
        <taxon>Agaricomycotina</taxon>
        <taxon>Agaricomycetes</taxon>
        <taxon>Agaricomycetidae</taxon>
        <taxon>Agaricales</taxon>
        <taxon>Marasmiineae</taxon>
        <taxon>Mycenaceae</taxon>
        <taxon>Roridomyces</taxon>
    </lineage>
</organism>
<feature type="compositionally biased region" description="Basic and acidic residues" evidence="1">
    <location>
        <begin position="159"/>
        <end position="170"/>
    </location>
</feature>
<dbReference type="Proteomes" id="UP001221142">
    <property type="component" value="Unassembled WGS sequence"/>
</dbReference>
<feature type="region of interest" description="Disordered" evidence="1">
    <location>
        <begin position="159"/>
        <end position="204"/>
    </location>
</feature>
<protein>
    <submittedName>
        <fullName evidence="2">Uncharacterized protein</fullName>
    </submittedName>
</protein>
<reference evidence="2" key="1">
    <citation type="submission" date="2023-03" db="EMBL/GenBank/DDBJ databases">
        <title>Massive genome expansion in bonnet fungi (Mycena s.s.) driven by repeated elements and novel gene families across ecological guilds.</title>
        <authorList>
            <consortium name="Lawrence Berkeley National Laboratory"/>
            <person name="Harder C.B."/>
            <person name="Miyauchi S."/>
            <person name="Viragh M."/>
            <person name="Kuo A."/>
            <person name="Thoen E."/>
            <person name="Andreopoulos B."/>
            <person name="Lu D."/>
            <person name="Skrede I."/>
            <person name="Drula E."/>
            <person name="Henrissat B."/>
            <person name="Morin E."/>
            <person name="Kohler A."/>
            <person name="Barry K."/>
            <person name="LaButti K."/>
            <person name="Morin E."/>
            <person name="Salamov A."/>
            <person name="Lipzen A."/>
            <person name="Mereny Z."/>
            <person name="Hegedus B."/>
            <person name="Baldrian P."/>
            <person name="Stursova M."/>
            <person name="Weitz H."/>
            <person name="Taylor A."/>
            <person name="Grigoriev I.V."/>
            <person name="Nagy L.G."/>
            <person name="Martin F."/>
            <person name="Kauserud H."/>
        </authorList>
    </citation>
    <scope>NUCLEOTIDE SEQUENCE</scope>
    <source>
        <strain evidence="2">9284</strain>
    </source>
</reference>
<dbReference type="AlphaFoldDB" id="A0AAD7FG37"/>
<evidence type="ECO:0000256" key="1">
    <source>
        <dbReference type="SAM" id="MobiDB-lite"/>
    </source>
</evidence>
<dbReference type="EMBL" id="JARKIF010000022">
    <property type="protein sequence ID" value="KAJ7616587.1"/>
    <property type="molecule type" value="Genomic_DNA"/>
</dbReference>
<comment type="caution">
    <text evidence="2">The sequence shown here is derived from an EMBL/GenBank/DDBJ whole genome shotgun (WGS) entry which is preliminary data.</text>
</comment>
<keyword evidence="3" id="KW-1185">Reference proteome</keyword>
<accession>A0AAD7FG37</accession>
<sequence length="657" mass="73496">MNGYQHFNVTDSSFFDRYPHFTNFTTVQYINGTQLVLGNPFRSLLLMAPEPLSPDSAAMKAGAQLVEAVAAYRSIDKTMTVLIPTRKTLLAQAVNLGGHLYAFKEALHLVEMTPAKEALFHVRDDALEAKKECGFEPPAAAMKECALALQYYQAQRKDAQIRKKDADDRKTKRAATTGRKPPKKKVNSAPTVEDGEDDEDGVSIIPAPAVDANSMDVDDDGAAGAPSKLAGLHFHKGAVARVPTIVDSGSNVSVLVKVVQYTKPEPSLKDFPPRKRQRTSSIYANISDDEAAIDAFVDPPANVADKARAFIAENPPPASSDRSPLEIKKDLEYSATRAWTSGTAFVTLLTSNFRVFAILHTQYYLWPLYMLDLNLRELSLDLLIDWTVAIYGAGPPPQAFLDLALCRLTELCYPETVHDTMQIIQARILLSRAATQNSSLHFPFAVSPSITSARSLFAIKDPLELTDFSVYFPSDMPRRNLREVQTIQMLEDLRPPGGTMCGPCQELCLPCIFVSWGRACRRCTYRFCPCEFTEMNEFLSFRRSPICDEQAVPFHRKPVPYSQLLPFVPRAFEILRESYHNRTRREIKSTFERMSISAILTWLMQHETDPYFHPDVEHLALKVLIERGHPDSLNALFAIRQSGTLTFTATARPVRTP</sequence>
<gene>
    <name evidence="2" type="ORF">FB45DRAFT_1034909</name>
</gene>
<evidence type="ECO:0000313" key="3">
    <source>
        <dbReference type="Proteomes" id="UP001221142"/>
    </source>
</evidence>